<protein>
    <submittedName>
        <fullName evidence="1">Uncharacterized protein</fullName>
    </submittedName>
</protein>
<gene>
    <name evidence="1" type="ORF">EDC56_0253</name>
</gene>
<accession>A0A3N2DXZ4</accession>
<organism evidence="1 2">
    <name type="scientific">Sinobacterium caligoides</name>
    <dbReference type="NCBI Taxonomy" id="933926"/>
    <lineage>
        <taxon>Bacteria</taxon>
        <taxon>Pseudomonadati</taxon>
        <taxon>Pseudomonadota</taxon>
        <taxon>Gammaproteobacteria</taxon>
        <taxon>Cellvibrionales</taxon>
        <taxon>Spongiibacteraceae</taxon>
        <taxon>Sinobacterium</taxon>
    </lineage>
</organism>
<dbReference type="Proteomes" id="UP000275394">
    <property type="component" value="Unassembled WGS sequence"/>
</dbReference>
<evidence type="ECO:0000313" key="2">
    <source>
        <dbReference type="Proteomes" id="UP000275394"/>
    </source>
</evidence>
<dbReference type="AlphaFoldDB" id="A0A3N2DXZ4"/>
<reference evidence="1 2" key="1">
    <citation type="submission" date="2018-11" db="EMBL/GenBank/DDBJ databases">
        <title>Genomic Encyclopedia of Type Strains, Phase IV (KMG-IV): sequencing the most valuable type-strain genomes for metagenomic binning, comparative biology and taxonomic classification.</title>
        <authorList>
            <person name="Goeker M."/>
        </authorList>
    </citation>
    <scope>NUCLEOTIDE SEQUENCE [LARGE SCALE GENOMIC DNA]</scope>
    <source>
        <strain evidence="1 2">DSM 100316</strain>
    </source>
</reference>
<dbReference type="RefSeq" id="WP_123710716.1">
    <property type="nucleotide sequence ID" value="NZ_RKHR01000003.1"/>
</dbReference>
<sequence>MDHKSFIHHQNFSQLPRLQQEKLIQFFNREHHYLIQPEDINSFLSSGTRFEVITDIDSLFVKSQADNARGLLAHKQPWEHQEQMLSWMSQLSPLPNQLLVTIMTRSFCTDKDLKDEWYILSYQDSA</sequence>
<proteinExistence type="predicted"/>
<comment type="caution">
    <text evidence="1">The sequence shown here is derived from an EMBL/GenBank/DDBJ whole genome shotgun (WGS) entry which is preliminary data.</text>
</comment>
<dbReference type="EMBL" id="RKHR01000003">
    <property type="protein sequence ID" value="ROS04740.1"/>
    <property type="molecule type" value="Genomic_DNA"/>
</dbReference>
<name>A0A3N2DXZ4_9GAMM</name>
<evidence type="ECO:0000313" key="1">
    <source>
        <dbReference type="EMBL" id="ROS04740.1"/>
    </source>
</evidence>
<keyword evidence="2" id="KW-1185">Reference proteome</keyword>